<evidence type="ECO:0000256" key="3">
    <source>
        <dbReference type="ARBA" id="ARBA00022670"/>
    </source>
</evidence>
<evidence type="ECO:0000313" key="9">
    <source>
        <dbReference type="EMBL" id="MBP1888712.1"/>
    </source>
</evidence>
<proteinExistence type="predicted"/>
<keyword evidence="3" id="KW-0645">Protease</keyword>
<feature type="transmembrane region" description="Helical" evidence="8">
    <location>
        <begin position="151"/>
        <end position="170"/>
    </location>
</feature>
<protein>
    <submittedName>
        <fullName evidence="9">Accessory gene regulator B</fullName>
    </submittedName>
</protein>
<dbReference type="Pfam" id="PF04647">
    <property type="entry name" value="AgrB"/>
    <property type="match status" value="1"/>
</dbReference>
<reference evidence="9 10" key="1">
    <citation type="submission" date="2021-03" db="EMBL/GenBank/DDBJ databases">
        <title>Genomic Encyclopedia of Type Strains, Phase IV (KMG-IV): sequencing the most valuable type-strain genomes for metagenomic binning, comparative biology and taxonomic classification.</title>
        <authorList>
            <person name="Goeker M."/>
        </authorList>
    </citation>
    <scope>NUCLEOTIDE SEQUENCE [LARGE SCALE GENOMIC DNA]</scope>
    <source>
        <strain evidence="9 10">DSM 3984</strain>
    </source>
</reference>
<dbReference type="EMBL" id="JAGGJZ010000001">
    <property type="protein sequence ID" value="MBP1888712.1"/>
    <property type="molecule type" value="Genomic_DNA"/>
</dbReference>
<keyword evidence="7 8" id="KW-0472">Membrane</keyword>
<dbReference type="InterPro" id="IPR006741">
    <property type="entry name" value="AgrB"/>
</dbReference>
<dbReference type="RefSeq" id="WP_209795445.1">
    <property type="nucleotide sequence ID" value="NZ_JAGGJZ010000001.1"/>
</dbReference>
<sequence length="213" mass="24185">MIDIEVISNRIADKIAEEIKADNEKKEVIAYGIFGIIQTLLSILLVVIFGIIFNVLIEGLMMSFSTGILRKYSGGVHASNSKTCMIIGTFNCTIVPIVIKYLPLTLKMIIITGIFTFILAYFLIFKLAPVDSIKKPIKSIKKKKILKKKSIVVLTFYLTLVCIFIFNYYNLLNKNMLIYCICIYAGIMWQVFSITKVGYIVLGKIDSFFNKFI</sequence>
<evidence type="ECO:0000256" key="4">
    <source>
        <dbReference type="ARBA" id="ARBA00022692"/>
    </source>
</evidence>
<keyword evidence="5" id="KW-0378">Hydrolase</keyword>
<comment type="caution">
    <text evidence="9">The sequence shown here is derived from an EMBL/GenBank/DDBJ whole genome shotgun (WGS) entry which is preliminary data.</text>
</comment>
<accession>A0ABS4EXI9</accession>
<keyword evidence="1" id="KW-1003">Cell membrane</keyword>
<dbReference type="SMART" id="SM00793">
    <property type="entry name" value="AgrB"/>
    <property type="match status" value="1"/>
</dbReference>
<dbReference type="Proteomes" id="UP000783390">
    <property type="component" value="Unassembled WGS sequence"/>
</dbReference>
<keyword evidence="6 8" id="KW-1133">Transmembrane helix</keyword>
<feature type="transmembrane region" description="Helical" evidence="8">
    <location>
        <begin position="108"/>
        <end position="130"/>
    </location>
</feature>
<evidence type="ECO:0000256" key="8">
    <source>
        <dbReference type="SAM" id="Phobius"/>
    </source>
</evidence>
<keyword evidence="10" id="KW-1185">Reference proteome</keyword>
<feature type="transmembrane region" description="Helical" evidence="8">
    <location>
        <begin position="176"/>
        <end position="202"/>
    </location>
</feature>
<feature type="transmembrane region" description="Helical" evidence="8">
    <location>
        <begin position="29"/>
        <end position="62"/>
    </location>
</feature>
<evidence type="ECO:0000256" key="6">
    <source>
        <dbReference type="ARBA" id="ARBA00022989"/>
    </source>
</evidence>
<organism evidence="9 10">
    <name type="scientific">Clostridium moniliforme</name>
    <dbReference type="NCBI Taxonomy" id="39489"/>
    <lineage>
        <taxon>Bacteria</taxon>
        <taxon>Bacillati</taxon>
        <taxon>Bacillota</taxon>
        <taxon>Clostridia</taxon>
        <taxon>Eubacteriales</taxon>
        <taxon>Clostridiaceae</taxon>
        <taxon>Clostridium</taxon>
    </lineage>
</organism>
<evidence type="ECO:0000256" key="2">
    <source>
        <dbReference type="ARBA" id="ARBA00022654"/>
    </source>
</evidence>
<evidence type="ECO:0000256" key="7">
    <source>
        <dbReference type="ARBA" id="ARBA00023136"/>
    </source>
</evidence>
<gene>
    <name evidence="9" type="ORF">J2Z53_000291</name>
</gene>
<keyword evidence="2" id="KW-0673">Quorum sensing</keyword>
<evidence type="ECO:0000256" key="5">
    <source>
        <dbReference type="ARBA" id="ARBA00022801"/>
    </source>
</evidence>
<name>A0ABS4EXI9_9CLOT</name>
<evidence type="ECO:0000256" key="1">
    <source>
        <dbReference type="ARBA" id="ARBA00022475"/>
    </source>
</evidence>
<keyword evidence="4 8" id="KW-0812">Transmembrane</keyword>
<evidence type="ECO:0000313" key="10">
    <source>
        <dbReference type="Proteomes" id="UP000783390"/>
    </source>
</evidence>